<dbReference type="GeneID" id="17308384"/>
<dbReference type="PaxDb" id="55529-EKX51723"/>
<accession>L1JUF5</accession>
<dbReference type="Proteomes" id="UP000011087">
    <property type="component" value="Unassembled WGS sequence"/>
</dbReference>
<evidence type="ECO:0000313" key="2">
    <source>
        <dbReference type="EMBL" id="EKX51723.1"/>
    </source>
</evidence>
<dbReference type="EnsemblProtists" id="EKX51723">
    <property type="protein sequence ID" value="EKX51723"/>
    <property type="gene ID" value="GUITHDRAFT_102328"/>
</dbReference>
<sequence length="311" mass="33513">MDSFEPDAGSVELHDTAGASEWEDAQHNSIDGTNEDDADVMACQQQERHAPRFDSHLSLHNAEEAFSTRKKAKPRAPRVRKFSSLGFRLLKHAVMKRKAGSCSVSCDSQLSPTDINDAIAAAISHYMLHEPSDLQYLTSDSSRDLCLGGGRNASKREMLRSQGIFDHLQKLCSDGAVPRIFGERMPSLASTLQTILIDYILTGSPEAAPSCSATQQPLLAAASHFPAPSSAHVLTSSLRQSASSFCAPGVSAEAMELSSAAEAGGYASVLKTSAWPRPSEHRQETNQSLIRHCGVSVPQHVLVKMLSENSV</sequence>
<dbReference type="RefSeq" id="XP_005838703.1">
    <property type="nucleotide sequence ID" value="XM_005838646.1"/>
</dbReference>
<reference evidence="4" key="2">
    <citation type="submission" date="2012-11" db="EMBL/GenBank/DDBJ databases">
        <authorList>
            <person name="Kuo A."/>
            <person name="Curtis B.A."/>
            <person name="Tanifuji G."/>
            <person name="Burki F."/>
            <person name="Gruber A."/>
            <person name="Irimia M."/>
            <person name="Maruyama S."/>
            <person name="Arias M.C."/>
            <person name="Ball S.G."/>
            <person name="Gile G.H."/>
            <person name="Hirakawa Y."/>
            <person name="Hopkins J.F."/>
            <person name="Rensing S.A."/>
            <person name="Schmutz J."/>
            <person name="Symeonidi A."/>
            <person name="Elias M."/>
            <person name="Eveleigh R.J."/>
            <person name="Herman E.K."/>
            <person name="Klute M.J."/>
            <person name="Nakayama T."/>
            <person name="Obornik M."/>
            <person name="Reyes-Prieto A."/>
            <person name="Armbrust E.V."/>
            <person name="Aves S.J."/>
            <person name="Beiko R.G."/>
            <person name="Coutinho P."/>
            <person name="Dacks J.B."/>
            <person name="Durnford D.G."/>
            <person name="Fast N.M."/>
            <person name="Green B.R."/>
            <person name="Grisdale C."/>
            <person name="Hempe F."/>
            <person name="Henrissat B."/>
            <person name="Hoppner M.P."/>
            <person name="Ishida K.-I."/>
            <person name="Kim E."/>
            <person name="Koreny L."/>
            <person name="Kroth P.G."/>
            <person name="Liu Y."/>
            <person name="Malik S.-B."/>
            <person name="Maier U.G."/>
            <person name="McRose D."/>
            <person name="Mock T."/>
            <person name="Neilson J.A."/>
            <person name="Onodera N.T."/>
            <person name="Poole A.M."/>
            <person name="Pritham E.J."/>
            <person name="Richards T.A."/>
            <person name="Rocap G."/>
            <person name="Roy S.W."/>
            <person name="Sarai C."/>
            <person name="Schaack S."/>
            <person name="Shirato S."/>
            <person name="Slamovits C.H."/>
            <person name="Spencer D.F."/>
            <person name="Suzuki S."/>
            <person name="Worden A.Z."/>
            <person name="Zauner S."/>
            <person name="Barry K."/>
            <person name="Bell C."/>
            <person name="Bharti A.K."/>
            <person name="Crow J.A."/>
            <person name="Grimwood J."/>
            <person name="Kramer R."/>
            <person name="Lindquist E."/>
            <person name="Lucas S."/>
            <person name="Salamov A."/>
            <person name="McFadden G.I."/>
            <person name="Lane C.E."/>
            <person name="Keeling P.J."/>
            <person name="Gray M.W."/>
            <person name="Grigoriev I.V."/>
            <person name="Archibald J.M."/>
        </authorList>
    </citation>
    <scope>NUCLEOTIDE SEQUENCE</scope>
    <source>
        <strain evidence="4">CCMP2712</strain>
    </source>
</reference>
<reference evidence="3" key="3">
    <citation type="submission" date="2015-06" db="UniProtKB">
        <authorList>
            <consortium name="EnsemblProtists"/>
        </authorList>
    </citation>
    <scope>IDENTIFICATION</scope>
</reference>
<proteinExistence type="predicted"/>
<dbReference type="HOGENOM" id="CLU_895572_0_0_1"/>
<evidence type="ECO:0000313" key="3">
    <source>
        <dbReference type="EnsemblProtists" id="EKX51723"/>
    </source>
</evidence>
<evidence type="ECO:0000256" key="1">
    <source>
        <dbReference type="SAM" id="MobiDB-lite"/>
    </source>
</evidence>
<evidence type="ECO:0000313" key="4">
    <source>
        <dbReference type="Proteomes" id="UP000011087"/>
    </source>
</evidence>
<gene>
    <name evidence="2" type="ORF">GUITHDRAFT_102328</name>
</gene>
<reference evidence="2 4" key="1">
    <citation type="journal article" date="2012" name="Nature">
        <title>Algal genomes reveal evolutionary mosaicism and the fate of nucleomorphs.</title>
        <authorList>
            <consortium name="DOE Joint Genome Institute"/>
            <person name="Curtis B.A."/>
            <person name="Tanifuji G."/>
            <person name="Burki F."/>
            <person name="Gruber A."/>
            <person name="Irimia M."/>
            <person name="Maruyama S."/>
            <person name="Arias M.C."/>
            <person name="Ball S.G."/>
            <person name="Gile G.H."/>
            <person name="Hirakawa Y."/>
            <person name="Hopkins J.F."/>
            <person name="Kuo A."/>
            <person name="Rensing S.A."/>
            <person name="Schmutz J."/>
            <person name="Symeonidi A."/>
            <person name="Elias M."/>
            <person name="Eveleigh R.J."/>
            <person name="Herman E.K."/>
            <person name="Klute M.J."/>
            <person name="Nakayama T."/>
            <person name="Obornik M."/>
            <person name="Reyes-Prieto A."/>
            <person name="Armbrust E.V."/>
            <person name="Aves S.J."/>
            <person name="Beiko R.G."/>
            <person name="Coutinho P."/>
            <person name="Dacks J.B."/>
            <person name="Durnford D.G."/>
            <person name="Fast N.M."/>
            <person name="Green B.R."/>
            <person name="Grisdale C.J."/>
            <person name="Hempel F."/>
            <person name="Henrissat B."/>
            <person name="Hoppner M.P."/>
            <person name="Ishida K."/>
            <person name="Kim E."/>
            <person name="Koreny L."/>
            <person name="Kroth P.G."/>
            <person name="Liu Y."/>
            <person name="Malik S.B."/>
            <person name="Maier U.G."/>
            <person name="McRose D."/>
            <person name="Mock T."/>
            <person name="Neilson J.A."/>
            <person name="Onodera N.T."/>
            <person name="Poole A.M."/>
            <person name="Pritham E.J."/>
            <person name="Richards T.A."/>
            <person name="Rocap G."/>
            <person name="Roy S.W."/>
            <person name="Sarai C."/>
            <person name="Schaack S."/>
            <person name="Shirato S."/>
            <person name="Slamovits C.H."/>
            <person name="Spencer D.F."/>
            <person name="Suzuki S."/>
            <person name="Worden A.Z."/>
            <person name="Zauner S."/>
            <person name="Barry K."/>
            <person name="Bell C."/>
            <person name="Bharti A.K."/>
            <person name="Crow J.A."/>
            <person name="Grimwood J."/>
            <person name="Kramer R."/>
            <person name="Lindquist E."/>
            <person name="Lucas S."/>
            <person name="Salamov A."/>
            <person name="McFadden G.I."/>
            <person name="Lane C.E."/>
            <person name="Keeling P.J."/>
            <person name="Gray M.W."/>
            <person name="Grigoriev I.V."/>
            <person name="Archibald J.M."/>
        </authorList>
    </citation>
    <scope>NUCLEOTIDE SEQUENCE</scope>
    <source>
        <strain evidence="2 4">CCMP2712</strain>
    </source>
</reference>
<dbReference type="KEGG" id="gtt:GUITHDRAFT_102328"/>
<name>L1JUF5_GUITC</name>
<organism evidence="2">
    <name type="scientific">Guillardia theta (strain CCMP2712)</name>
    <name type="common">Cryptophyte</name>
    <dbReference type="NCBI Taxonomy" id="905079"/>
    <lineage>
        <taxon>Eukaryota</taxon>
        <taxon>Cryptophyceae</taxon>
        <taxon>Pyrenomonadales</taxon>
        <taxon>Geminigeraceae</taxon>
        <taxon>Guillardia</taxon>
    </lineage>
</organism>
<protein>
    <submittedName>
        <fullName evidence="2 3">Uncharacterized protein</fullName>
    </submittedName>
</protein>
<dbReference type="EMBL" id="JH992974">
    <property type="protein sequence ID" value="EKX51723.1"/>
    <property type="molecule type" value="Genomic_DNA"/>
</dbReference>
<feature type="region of interest" description="Disordered" evidence="1">
    <location>
        <begin position="1"/>
        <end position="37"/>
    </location>
</feature>
<dbReference type="AlphaFoldDB" id="L1JUF5"/>
<keyword evidence="4" id="KW-1185">Reference proteome</keyword>